<sequence>MEEIQHRTVEANGINIHIAEKGQGPIILFLHGFPELWYSWRHQIHALASLGYRAVAPDLRGFGDTDAPADGTSYTSLHVVGDIIGVLDAIGADRVFVVGHDWGAVMAWYLCLYRPDRVKALVNMSVPFSPRNPMRKPLESLRAQLGDDYYICRFQEPGVIETEFAEIGVDRVLKHFLTYRNPAPLFLPKGNAFGDDPATPIVLPSWLSEEEVHYYTTKYQKTGFTGGLNYYRSLNRTIEPELLVWLRIVLFCNLLHELIGGLSIRHSSFIPYGRNWELTAPFTGYQSKVPTKFIVGDHDMTYHAPGSKDFIHGGGLKKYVPLLEDVIVMEGVGHFIHEEKSDEINKHIYDFFQQF</sequence>
<dbReference type="InterPro" id="IPR000639">
    <property type="entry name" value="Epox_hydrolase-like"/>
</dbReference>
<evidence type="ECO:0000256" key="4">
    <source>
        <dbReference type="ARBA" id="ARBA00038334"/>
    </source>
</evidence>
<dbReference type="AlphaFoldDB" id="A0A438IQU5"/>
<dbReference type="PRINTS" id="PR00412">
    <property type="entry name" value="EPOXHYDRLASE"/>
</dbReference>
<dbReference type="GO" id="GO:0004301">
    <property type="term" value="F:epoxide hydrolase activity"/>
    <property type="evidence" value="ECO:0007669"/>
    <property type="project" value="UniProtKB-EC"/>
</dbReference>
<evidence type="ECO:0000256" key="2">
    <source>
        <dbReference type="ARBA" id="ARBA00013006"/>
    </source>
</evidence>
<keyword evidence="3 9" id="KW-0378">Hydrolase</keyword>
<dbReference type="SUPFAM" id="SSF53474">
    <property type="entry name" value="alpha/beta-Hydrolases"/>
    <property type="match status" value="1"/>
</dbReference>
<dbReference type="Gene3D" id="3.40.50.1820">
    <property type="entry name" value="alpha/beta hydrolase"/>
    <property type="match status" value="1"/>
</dbReference>
<comment type="caution">
    <text evidence="9">The sequence shown here is derived from an EMBL/GenBank/DDBJ whole genome shotgun (WGS) entry which is preliminary data.</text>
</comment>
<comment type="pathway">
    <text evidence="1">Secondary metabolite biosynthesis; terpenoid biosynthesis.</text>
</comment>
<proteinExistence type="inferred from homology"/>
<dbReference type="PANTHER" id="PTHR43329">
    <property type="entry name" value="EPOXIDE HYDROLASE"/>
    <property type="match status" value="1"/>
</dbReference>
<evidence type="ECO:0000256" key="3">
    <source>
        <dbReference type="ARBA" id="ARBA00022801"/>
    </source>
</evidence>
<evidence type="ECO:0000256" key="6">
    <source>
        <dbReference type="ARBA" id="ARBA00058358"/>
    </source>
</evidence>
<protein>
    <recommendedName>
        <fullName evidence="2">soluble epoxide hydrolase</fullName>
        <ecNumber evidence="2">3.3.2.10</ecNumber>
    </recommendedName>
</protein>
<gene>
    <name evidence="9" type="primary">ephA_4</name>
    <name evidence="9" type="ORF">CK203_019029</name>
</gene>
<evidence type="ECO:0000259" key="8">
    <source>
        <dbReference type="Pfam" id="PF00561"/>
    </source>
</evidence>
<dbReference type="Proteomes" id="UP000288805">
    <property type="component" value="Unassembled WGS sequence"/>
</dbReference>
<name>A0A438IQU5_VITVI</name>
<comment type="catalytic activity">
    <reaction evidence="7">
        <text>(24S)-24,25-epoxycucurbitadienol + H2O = (24R)-24,25-dihydroxycucurbitadienol</text>
        <dbReference type="Rhea" id="RHEA:81855"/>
        <dbReference type="ChEBI" id="CHEBI:15377"/>
        <dbReference type="ChEBI" id="CHEBI:229949"/>
        <dbReference type="ChEBI" id="CHEBI:229950"/>
    </reaction>
    <physiologicalReaction direction="left-to-right" evidence="7">
        <dbReference type="Rhea" id="RHEA:81856"/>
    </physiologicalReaction>
</comment>
<comment type="function">
    <text evidence="6">Epoxide hydrolase involved in the biosynthesis of cucurbitacin and mogroside tetracyclic triterpene natural products (e.g. siamenoside I and mogrosides IV, V and VI). Cucurbitacins have cytotoxic properties and exhibit deterrent taste as a defense barrier against herbivores. Mogrosides are nonsugar highly oxygenated compounds used as high-intensity zero-calorie sweeteners; they also possess pharmacological properties such as regulating immunity, lowering blood sugar and lipid levels, protecting the liver, and acting as antioxidants and antitumor agents. Catalyzes the hydrolysis of aromatic epoxide-containing substrates, such as the conversion of 24,25-epoxycucurbitadienol to 24,25-dihydroxycucurbitadienol.</text>
</comment>
<evidence type="ECO:0000256" key="7">
    <source>
        <dbReference type="ARBA" id="ARBA00093212"/>
    </source>
</evidence>
<comment type="catalytic activity">
    <reaction evidence="5">
        <text>an epoxide + H2O = an ethanediol</text>
        <dbReference type="Rhea" id="RHEA:19037"/>
        <dbReference type="ChEBI" id="CHEBI:15377"/>
        <dbReference type="ChEBI" id="CHEBI:32955"/>
        <dbReference type="ChEBI" id="CHEBI:140594"/>
        <dbReference type="EC" id="3.3.2.10"/>
    </reaction>
    <physiologicalReaction direction="left-to-right" evidence="5">
        <dbReference type="Rhea" id="RHEA:19038"/>
    </physiologicalReaction>
</comment>
<dbReference type="InterPro" id="IPR000073">
    <property type="entry name" value="AB_hydrolase_1"/>
</dbReference>
<feature type="domain" description="AB hydrolase-1" evidence="8">
    <location>
        <begin position="25"/>
        <end position="340"/>
    </location>
</feature>
<dbReference type="Pfam" id="PF00561">
    <property type="entry name" value="Abhydrolase_1"/>
    <property type="match status" value="1"/>
</dbReference>
<evidence type="ECO:0000256" key="1">
    <source>
        <dbReference type="ARBA" id="ARBA00004721"/>
    </source>
</evidence>
<evidence type="ECO:0000256" key="5">
    <source>
        <dbReference type="ARBA" id="ARBA00051067"/>
    </source>
</evidence>
<evidence type="ECO:0000313" key="10">
    <source>
        <dbReference type="Proteomes" id="UP000288805"/>
    </source>
</evidence>
<dbReference type="PRINTS" id="PR00111">
    <property type="entry name" value="ABHYDROLASE"/>
</dbReference>
<dbReference type="EC" id="3.3.2.10" evidence="2"/>
<reference evidence="9 10" key="1">
    <citation type="journal article" date="2018" name="PLoS Genet.">
        <title>Population sequencing reveals clonal diversity and ancestral inbreeding in the grapevine cultivar Chardonnay.</title>
        <authorList>
            <person name="Roach M.J."/>
            <person name="Johnson D.L."/>
            <person name="Bohlmann J."/>
            <person name="van Vuuren H.J."/>
            <person name="Jones S.J."/>
            <person name="Pretorius I.S."/>
            <person name="Schmidt S.A."/>
            <person name="Borneman A.R."/>
        </authorList>
    </citation>
    <scope>NUCLEOTIDE SEQUENCE [LARGE SCALE GENOMIC DNA]</scope>
    <source>
        <strain evidence="10">cv. Chardonnay</strain>
        <tissue evidence="9">Leaf</tissue>
    </source>
</reference>
<comment type="similarity">
    <text evidence="4">Belongs to the AB hydrolase superfamily. Epoxide hydrolase family.</text>
</comment>
<organism evidence="9 10">
    <name type="scientific">Vitis vinifera</name>
    <name type="common">Grape</name>
    <dbReference type="NCBI Taxonomy" id="29760"/>
    <lineage>
        <taxon>Eukaryota</taxon>
        <taxon>Viridiplantae</taxon>
        <taxon>Streptophyta</taxon>
        <taxon>Embryophyta</taxon>
        <taxon>Tracheophyta</taxon>
        <taxon>Spermatophyta</taxon>
        <taxon>Magnoliopsida</taxon>
        <taxon>eudicotyledons</taxon>
        <taxon>Gunneridae</taxon>
        <taxon>Pentapetalae</taxon>
        <taxon>rosids</taxon>
        <taxon>Vitales</taxon>
        <taxon>Vitaceae</taxon>
        <taxon>Viteae</taxon>
        <taxon>Vitis</taxon>
    </lineage>
</organism>
<evidence type="ECO:0000313" key="9">
    <source>
        <dbReference type="EMBL" id="RVW99051.1"/>
    </source>
</evidence>
<dbReference type="FunFam" id="3.40.50.1820:FF:000161">
    <property type="entry name" value="Epoxide hydrolase"/>
    <property type="match status" value="1"/>
</dbReference>
<dbReference type="InterPro" id="IPR029058">
    <property type="entry name" value="AB_hydrolase_fold"/>
</dbReference>
<accession>A0A438IQU5</accession>
<dbReference type="EMBL" id="QGNW01000089">
    <property type="protein sequence ID" value="RVW99051.1"/>
    <property type="molecule type" value="Genomic_DNA"/>
</dbReference>